<dbReference type="EMBL" id="JACHGZ010000011">
    <property type="protein sequence ID" value="MBB5148863.1"/>
    <property type="molecule type" value="Genomic_DNA"/>
</dbReference>
<dbReference type="InterPro" id="IPR025435">
    <property type="entry name" value="YfhD-like"/>
</dbReference>
<accession>A0A840PS99</accession>
<evidence type="ECO:0000256" key="1">
    <source>
        <dbReference type="SAM" id="MobiDB-lite"/>
    </source>
</evidence>
<dbReference type="Proteomes" id="UP000557217">
    <property type="component" value="Unassembled WGS sequence"/>
</dbReference>
<reference evidence="2 3" key="1">
    <citation type="submission" date="2020-08" db="EMBL/GenBank/DDBJ databases">
        <title>Genomic Encyclopedia of Type Strains, Phase IV (KMG-IV): sequencing the most valuable type-strain genomes for metagenomic binning, comparative biology and taxonomic classification.</title>
        <authorList>
            <person name="Goeker M."/>
        </authorList>
    </citation>
    <scope>NUCLEOTIDE SEQUENCE [LARGE SCALE GENOMIC DNA]</scope>
    <source>
        <strain evidence="2 3">DSM 10633</strain>
    </source>
</reference>
<name>A0A840PS99_URETH</name>
<dbReference type="AlphaFoldDB" id="A0A840PS99"/>
<keyword evidence="3" id="KW-1185">Reference proteome</keyword>
<sequence length="55" mass="6340">MGRDNKQGQTNNASSLPQTPKQEKISARAAQEEFSRELSQLEQLVLERKRNKKNK</sequence>
<protein>
    <recommendedName>
        <fullName evidence="4">YfhD family protein</fullName>
    </recommendedName>
</protein>
<evidence type="ECO:0000313" key="3">
    <source>
        <dbReference type="Proteomes" id="UP000557217"/>
    </source>
</evidence>
<evidence type="ECO:0000313" key="2">
    <source>
        <dbReference type="EMBL" id="MBB5148863.1"/>
    </source>
</evidence>
<feature type="region of interest" description="Disordered" evidence="1">
    <location>
        <begin position="1"/>
        <end position="36"/>
    </location>
</feature>
<proteinExistence type="predicted"/>
<dbReference type="RefSeq" id="WP_016838500.1">
    <property type="nucleotide sequence ID" value="NZ_AP018335.1"/>
</dbReference>
<organism evidence="2 3">
    <name type="scientific">Ureibacillus thermosphaericus</name>
    <dbReference type="NCBI Taxonomy" id="51173"/>
    <lineage>
        <taxon>Bacteria</taxon>
        <taxon>Bacillati</taxon>
        <taxon>Bacillota</taxon>
        <taxon>Bacilli</taxon>
        <taxon>Bacillales</taxon>
        <taxon>Caryophanaceae</taxon>
        <taxon>Ureibacillus</taxon>
    </lineage>
</organism>
<dbReference type="Pfam" id="PF14151">
    <property type="entry name" value="YfhD"/>
    <property type="match status" value="1"/>
</dbReference>
<feature type="compositionally biased region" description="Polar residues" evidence="1">
    <location>
        <begin position="7"/>
        <end position="20"/>
    </location>
</feature>
<evidence type="ECO:0008006" key="4">
    <source>
        <dbReference type="Google" id="ProtNLM"/>
    </source>
</evidence>
<comment type="caution">
    <text evidence="2">The sequence shown here is derived from an EMBL/GenBank/DDBJ whole genome shotgun (WGS) entry which is preliminary data.</text>
</comment>
<gene>
    <name evidence="2" type="ORF">HNR36_001249</name>
</gene>
<feature type="compositionally biased region" description="Basic and acidic residues" evidence="1">
    <location>
        <begin position="21"/>
        <end position="36"/>
    </location>
</feature>